<feature type="region of interest" description="Disordered" evidence="1">
    <location>
        <begin position="828"/>
        <end position="899"/>
    </location>
</feature>
<dbReference type="STRING" id="983506.L8WXN0"/>
<feature type="compositionally biased region" description="Polar residues" evidence="1">
    <location>
        <begin position="480"/>
        <end position="495"/>
    </location>
</feature>
<dbReference type="OrthoDB" id="3143319at2759"/>
<comment type="caution">
    <text evidence="2">The sequence shown here is derived from an EMBL/GenBank/DDBJ whole genome shotgun (WGS) entry which is preliminary data.</text>
</comment>
<feature type="region of interest" description="Disordered" evidence="1">
    <location>
        <begin position="236"/>
        <end position="257"/>
    </location>
</feature>
<dbReference type="HOGENOM" id="CLU_277331_0_0_1"/>
<dbReference type="Proteomes" id="UP000011668">
    <property type="component" value="Unassembled WGS sequence"/>
</dbReference>
<feature type="region of interest" description="Disordered" evidence="1">
    <location>
        <begin position="662"/>
        <end position="724"/>
    </location>
</feature>
<accession>L8WXN0</accession>
<reference evidence="2 3" key="1">
    <citation type="journal article" date="2013" name="Nat. Commun.">
        <title>The evolution and pathogenic mechanisms of the rice sheath blight pathogen.</title>
        <authorList>
            <person name="Zheng A."/>
            <person name="Lin R."/>
            <person name="Xu L."/>
            <person name="Qin P."/>
            <person name="Tang C."/>
            <person name="Ai P."/>
            <person name="Zhang D."/>
            <person name="Liu Y."/>
            <person name="Sun Z."/>
            <person name="Feng H."/>
            <person name="Wang Y."/>
            <person name="Chen Y."/>
            <person name="Liang X."/>
            <person name="Fu R."/>
            <person name="Li Q."/>
            <person name="Zhang J."/>
            <person name="Yu X."/>
            <person name="Xie Z."/>
            <person name="Ding L."/>
            <person name="Guan P."/>
            <person name="Tang J."/>
            <person name="Liang Y."/>
            <person name="Wang S."/>
            <person name="Deng Q."/>
            <person name="Li S."/>
            <person name="Zhu J."/>
            <person name="Wang L."/>
            <person name="Liu H."/>
            <person name="Li P."/>
        </authorList>
    </citation>
    <scope>NUCLEOTIDE SEQUENCE [LARGE SCALE GENOMIC DNA]</scope>
    <source>
        <strain evidence="3">AG-1 IA</strain>
    </source>
</reference>
<feature type="compositionally biased region" description="Basic and acidic residues" evidence="1">
    <location>
        <begin position="515"/>
        <end position="524"/>
    </location>
</feature>
<proteinExistence type="predicted"/>
<feature type="compositionally biased region" description="Polar residues" evidence="1">
    <location>
        <begin position="543"/>
        <end position="559"/>
    </location>
</feature>
<feature type="compositionally biased region" description="Basic and acidic residues" evidence="1">
    <location>
        <begin position="866"/>
        <end position="875"/>
    </location>
</feature>
<feature type="compositionally biased region" description="Polar residues" evidence="1">
    <location>
        <begin position="669"/>
        <end position="688"/>
    </location>
</feature>
<evidence type="ECO:0000313" key="2">
    <source>
        <dbReference type="EMBL" id="ELU42811.1"/>
    </source>
</evidence>
<dbReference type="EMBL" id="AFRT01000708">
    <property type="protein sequence ID" value="ELU42811.1"/>
    <property type="molecule type" value="Genomic_DNA"/>
</dbReference>
<name>L8WXN0_THACA</name>
<gene>
    <name evidence="2" type="ORF">AG1IA_03155</name>
</gene>
<organism evidence="2 3">
    <name type="scientific">Thanatephorus cucumeris (strain AG1-IA)</name>
    <name type="common">Rice sheath blight fungus</name>
    <name type="synonym">Rhizoctonia solani</name>
    <dbReference type="NCBI Taxonomy" id="983506"/>
    <lineage>
        <taxon>Eukaryota</taxon>
        <taxon>Fungi</taxon>
        <taxon>Dikarya</taxon>
        <taxon>Basidiomycota</taxon>
        <taxon>Agaricomycotina</taxon>
        <taxon>Agaricomycetes</taxon>
        <taxon>Cantharellales</taxon>
        <taxon>Ceratobasidiaceae</taxon>
        <taxon>Rhizoctonia</taxon>
        <taxon>Rhizoctonia solani AG-1</taxon>
    </lineage>
</organism>
<evidence type="ECO:0000313" key="3">
    <source>
        <dbReference type="Proteomes" id="UP000011668"/>
    </source>
</evidence>
<feature type="compositionally biased region" description="Polar residues" evidence="1">
    <location>
        <begin position="575"/>
        <end position="584"/>
    </location>
</feature>
<feature type="region of interest" description="Disordered" evidence="1">
    <location>
        <begin position="296"/>
        <end position="324"/>
    </location>
</feature>
<protein>
    <submittedName>
        <fullName evidence="2">Uncharacterized protein</fullName>
    </submittedName>
</protein>
<sequence>MKSLHAPTSLTEIRHLELGTLNSDDQINRSALYLTDQASTSNHGHSSDVWRTPVIKRPHIDFSTSALFAYNPSPPNRQSLLRIVPLTLPSNVSPLLDWGSEPTEIEETGLSGLEDFRSCIKTYIRTLPVAQPPPLKRRRSIEASPQDRRPNATKKSRFAIPLPAPSNLPGPAVSAKIRNAALSVLQSKSSTKSNIPVRLRLGLTKRTNIGSKLISKRPSDPPYGTSLEAKLAHRNAAVPDPPPKAEVGPSGANSSSKRTLVLRVKTLESTLGPSMDEKSHIQIPIDPVVPNSFPSSNLSEVTSRRSAEPMGRVLVPSSPSLSTDRTIEVPASHRYDTGSPGLCADMPVLLDGIPEFASLPSPKAESTPGFLLSPTLPNSSDWDLVMEKNQVQPLCGDLSGLKSGVFHSDSLLLSLEKPSLPNLSNQTGTSCELTLLEWRHFSSQPNDTADLDTSYDLKLNQLMGSVFYDSSQDSNIIQPDQVDKSLNSPTNVSLNTDEHESLPWELSPMEDLDDFRFDGDHNLDSPEFSPVVKPMDATGILGPSNSGTNDHGLKQSGSSDPGDHHSNFGMKSVLYDSSQDSPQLQDGEIAFHDQRNQRQDEHPTVEDTSILVPSWSSDMSIRSCPDYPLSGTRPVNSWKPFSTCGGGSPDDLVLASRSLSLEDPETRHPSNGQSQEGSSAQLVSQAPLQPSAVHHTNIPAGSTGKAANSACSSHGFPAPTNKRSGTSKLAAYNNTAGSLVGSCSPILSFTPLPKRNILDDSLESIESPDISQIIVTGKPFRNNPIFRFPAAKPTAEPEEDISCESQDFRPNIRSVSHGILATSYSAPAFGKTTGSKETPKTDLTPEVPSSVGVSTHDARQIFSNVDRTENTDTRKILQSHEPSPAPDHPPAQQPRPPSPLISKIYKGHLHSVIPQPHFLPSLPCPSPSLTEGMLASLVPPSFQNWLNQDGSPAQDQASAARNFLSDTWGRAAWIIPVRGRAPWEGCSGAMVSLRPIKERKKRIIVWTPAALRSFWTQMAAFRDTKRVGPLSMSFEAAPDKAPQPEGHQEASELKASRSFEFIKLYHDSRVSLKLRTILQVLEFADEDQHGVDATILKEEETGTVAMRRLLGASTRLALLDSTGNILYTYWANYEVLEQESELKV</sequence>
<feature type="region of interest" description="Disordered" evidence="1">
    <location>
        <begin position="515"/>
        <end position="584"/>
    </location>
</feature>
<feature type="region of interest" description="Disordered" evidence="1">
    <location>
        <begin position="131"/>
        <end position="165"/>
    </location>
</feature>
<feature type="compositionally biased region" description="Pro residues" evidence="1">
    <location>
        <begin position="883"/>
        <end position="899"/>
    </location>
</feature>
<feature type="region of interest" description="Disordered" evidence="1">
    <location>
        <begin position="480"/>
        <end position="502"/>
    </location>
</feature>
<keyword evidence="3" id="KW-1185">Reference proteome</keyword>
<evidence type="ECO:0000256" key="1">
    <source>
        <dbReference type="SAM" id="MobiDB-lite"/>
    </source>
</evidence>
<dbReference type="AlphaFoldDB" id="L8WXN0"/>